<protein>
    <recommendedName>
        <fullName evidence="3">Cysteine-rich CPCC domain-containing protein</fullName>
    </recommendedName>
</protein>
<proteinExistence type="predicted"/>
<dbReference type="RefSeq" id="WP_209968904.1">
    <property type="nucleotide sequence ID" value="NZ_JAGGLB010000001.1"/>
</dbReference>
<gene>
    <name evidence="1" type="ORF">J2Z66_000267</name>
</gene>
<comment type="caution">
    <text evidence="1">The sequence shown here is derived from an EMBL/GenBank/DDBJ whole genome shotgun (WGS) entry which is preliminary data.</text>
</comment>
<dbReference type="Proteomes" id="UP001519287">
    <property type="component" value="Unassembled WGS sequence"/>
</dbReference>
<name>A0ABS4IM77_9BACL</name>
<evidence type="ECO:0008006" key="3">
    <source>
        <dbReference type="Google" id="ProtNLM"/>
    </source>
</evidence>
<evidence type="ECO:0000313" key="2">
    <source>
        <dbReference type="Proteomes" id="UP001519287"/>
    </source>
</evidence>
<reference evidence="1 2" key="1">
    <citation type="submission" date="2021-03" db="EMBL/GenBank/DDBJ databases">
        <title>Genomic Encyclopedia of Type Strains, Phase IV (KMG-IV): sequencing the most valuable type-strain genomes for metagenomic binning, comparative biology and taxonomic classification.</title>
        <authorList>
            <person name="Goeker M."/>
        </authorList>
    </citation>
    <scope>NUCLEOTIDE SEQUENCE [LARGE SCALE GENOMIC DNA]</scope>
    <source>
        <strain evidence="1 2">DSM 26048</strain>
    </source>
</reference>
<keyword evidence="2" id="KW-1185">Reference proteome</keyword>
<sequence>MNFCLVCGNKLESPQYTSDGKPMYNICPCCGFQSGFDDDDRGMTFEEYRKAWLSEGANWFNQKSKPSGWELKAQLKNINL</sequence>
<organism evidence="1 2">
    <name type="scientific">Paenibacillus eucommiae</name>
    <dbReference type="NCBI Taxonomy" id="1355755"/>
    <lineage>
        <taxon>Bacteria</taxon>
        <taxon>Bacillati</taxon>
        <taxon>Bacillota</taxon>
        <taxon>Bacilli</taxon>
        <taxon>Bacillales</taxon>
        <taxon>Paenibacillaceae</taxon>
        <taxon>Paenibacillus</taxon>
    </lineage>
</organism>
<dbReference type="EMBL" id="JAGGLB010000001">
    <property type="protein sequence ID" value="MBP1988672.1"/>
    <property type="molecule type" value="Genomic_DNA"/>
</dbReference>
<accession>A0ABS4IM77</accession>
<evidence type="ECO:0000313" key="1">
    <source>
        <dbReference type="EMBL" id="MBP1988672.1"/>
    </source>
</evidence>